<feature type="region of interest" description="Disordered" evidence="1">
    <location>
        <begin position="27"/>
        <end position="98"/>
    </location>
</feature>
<sequence>MTKITTLAGAGALILMSTAAFAAPCATGTTVTRDKEASKASTVDPSVKDPTSPGAKAESPGTVGAMKNAGTATSPSDVQAQSSGKPTAAQAAKGGDDC</sequence>
<accession>A0AAJ1TTR2</accession>
<dbReference type="RefSeq" id="WP_007561111.1">
    <property type="nucleotide sequence ID" value="NZ_CP033231.1"/>
</dbReference>
<reference evidence="4" key="2">
    <citation type="submission" date="2024-06" db="EMBL/GenBank/DDBJ databases">
        <authorList>
            <person name="Campbell A.G."/>
        </authorList>
    </citation>
    <scope>NUCLEOTIDE SEQUENCE</scope>
    <source>
        <strain evidence="4">EM17</strain>
    </source>
</reference>
<dbReference type="GeneID" id="90832741"/>
<dbReference type="EMBL" id="JBELQD010000007">
    <property type="protein sequence ID" value="MER2288479.1"/>
    <property type="molecule type" value="Genomic_DNA"/>
</dbReference>
<proteinExistence type="predicted"/>
<evidence type="ECO:0000313" key="5">
    <source>
        <dbReference type="Proteomes" id="UP001223420"/>
    </source>
</evidence>
<evidence type="ECO:0000256" key="1">
    <source>
        <dbReference type="SAM" id="MobiDB-lite"/>
    </source>
</evidence>
<reference evidence="3" key="1">
    <citation type="submission" date="2023-07" db="EMBL/GenBank/DDBJ databases">
        <title>Genomic Encyclopedia of Type Strains, Phase IV (KMG-IV): sequencing the most valuable type-strain genomes for metagenomic binning, comparative biology and taxonomic classification.</title>
        <authorList>
            <person name="Goeker M."/>
        </authorList>
    </citation>
    <scope>NUCLEOTIDE SEQUENCE</scope>
    <source>
        <strain evidence="3">DSM 19569</strain>
    </source>
</reference>
<feature type="signal peptide" evidence="2">
    <location>
        <begin position="1"/>
        <end position="22"/>
    </location>
</feature>
<feature type="chain" id="PRO_5042528265" evidence="2">
    <location>
        <begin position="23"/>
        <end position="98"/>
    </location>
</feature>
<evidence type="ECO:0000256" key="2">
    <source>
        <dbReference type="SAM" id="SignalP"/>
    </source>
</evidence>
<keyword evidence="2" id="KW-0732">Signal</keyword>
<dbReference type="EMBL" id="JAUSWL010000002">
    <property type="protein sequence ID" value="MDQ0542373.1"/>
    <property type="molecule type" value="Genomic_DNA"/>
</dbReference>
<organism evidence="3 5">
    <name type="scientific">Methylobacterium brachiatum</name>
    <dbReference type="NCBI Taxonomy" id="269660"/>
    <lineage>
        <taxon>Bacteria</taxon>
        <taxon>Pseudomonadati</taxon>
        <taxon>Pseudomonadota</taxon>
        <taxon>Alphaproteobacteria</taxon>
        <taxon>Hyphomicrobiales</taxon>
        <taxon>Methylobacteriaceae</taxon>
        <taxon>Methylobacterium</taxon>
    </lineage>
</organism>
<feature type="compositionally biased region" description="Polar residues" evidence="1">
    <location>
        <begin position="70"/>
        <end position="85"/>
    </location>
</feature>
<dbReference type="Proteomes" id="UP001432995">
    <property type="component" value="Unassembled WGS sequence"/>
</dbReference>
<name>A0AAJ1TTR2_9HYPH</name>
<protein>
    <submittedName>
        <fullName evidence="3">Type IV secretory pathway TrbL component</fullName>
    </submittedName>
</protein>
<gene>
    <name evidence="4" type="ORF">ABS770_09445</name>
    <name evidence="3" type="ORF">QO001_001291</name>
</gene>
<keyword evidence="6" id="KW-1185">Reference proteome</keyword>
<comment type="caution">
    <text evidence="3">The sequence shown here is derived from an EMBL/GenBank/DDBJ whole genome shotgun (WGS) entry which is preliminary data.</text>
</comment>
<evidence type="ECO:0000313" key="4">
    <source>
        <dbReference type="EMBL" id="MER2288479.1"/>
    </source>
</evidence>
<evidence type="ECO:0000313" key="6">
    <source>
        <dbReference type="Proteomes" id="UP001432995"/>
    </source>
</evidence>
<evidence type="ECO:0000313" key="3">
    <source>
        <dbReference type="EMBL" id="MDQ0542373.1"/>
    </source>
</evidence>
<dbReference type="AlphaFoldDB" id="A0AAJ1TTR2"/>
<dbReference type="Proteomes" id="UP001223420">
    <property type="component" value="Unassembled WGS sequence"/>
</dbReference>